<keyword evidence="1" id="KW-0812">Transmembrane</keyword>
<name>A0A1H9GDP8_9GAMM</name>
<feature type="transmembrane region" description="Helical" evidence="1">
    <location>
        <begin position="94"/>
        <end position="111"/>
    </location>
</feature>
<feature type="transmembrane region" description="Helical" evidence="1">
    <location>
        <begin position="23"/>
        <end position="41"/>
    </location>
</feature>
<protein>
    <submittedName>
        <fullName evidence="2">Uncharacterized membrane protein YccC</fullName>
    </submittedName>
</protein>
<feature type="transmembrane region" description="Helical" evidence="1">
    <location>
        <begin position="47"/>
        <end position="65"/>
    </location>
</feature>
<dbReference type="EMBL" id="FOGC01000003">
    <property type="protein sequence ID" value="SEQ48143.1"/>
    <property type="molecule type" value="Genomic_DNA"/>
</dbReference>
<gene>
    <name evidence="2" type="ORF">SAMN05216522_103167</name>
</gene>
<dbReference type="STRING" id="988801.SAMN05216522_103167"/>
<dbReference type="Pfam" id="PF04632">
    <property type="entry name" value="FUSC"/>
    <property type="match status" value="1"/>
</dbReference>
<feature type="transmembrane region" description="Helical" evidence="1">
    <location>
        <begin position="496"/>
        <end position="513"/>
    </location>
</feature>
<keyword evidence="3" id="KW-1185">Reference proteome</keyword>
<proteinExistence type="predicted"/>
<feature type="transmembrane region" description="Helical" evidence="1">
    <location>
        <begin position="440"/>
        <end position="459"/>
    </location>
</feature>
<dbReference type="Proteomes" id="UP000242515">
    <property type="component" value="Unassembled WGS sequence"/>
</dbReference>
<feature type="transmembrane region" description="Helical" evidence="1">
    <location>
        <begin position="118"/>
        <end position="137"/>
    </location>
</feature>
<evidence type="ECO:0000313" key="3">
    <source>
        <dbReference type="Proteomes" id="UP000242515"/>
    </source>
</evidence>
<evidence type="ECO:0000256" key="1">
    <source>
        <dbReference type="SAM" id="Phobius"/>
    </source>
</evidence>
<feature type="transmembrane region" description="Helical" evidence="1">
    <location>
        <begin position="413"/>
        <end position="434"/>
    </location>
</feature>
<sequence length="671" mass="75880">MSWQWLAWENLPWIRATRSQWRYALRNTFAMCIALSFAYSLNLDQPYWAMTSAAVVSFPTIGGAISKSLGRIVGSLVGALAAILIAGNTLNDPWLFTLSFATWLGFCTWIANLHQNNVAYAFSLAGYTAALIAFSTVNITEFNQLWEIAQARVCEAITGILSAGLMMMLLPSTSDGDTLMVTLKQMQARLLEHARLLLNRETADKAQVAHENMIGQILTTNLLRIQAYWSHYRYRRQNRVVNYVLHQQLRLTGVLSGLRRMLLNWPEAPPALFHAIDMLLSELEQPDCNKYKLAKILRTITPEISQGDYRQLAFVSRLRYFCWVYLDVQRWTRLVDNTDPAQRLTPPNVPALALESDRAEALLSAGRTFFAIVLGCTFQMVTQWDQGPAALTLTAIACVLYSSAPSPSASVTLLLKTLLILCVLSFVIKFGVMIQVSQLWHFLLVLFPLILTLQLFKLLIPKRAALWGQIVVFMGSFISVSNPPTWDYGAVLNGDVAKVCGVIFAWLAFVLIRPSSDDRKSLRHIRAIRRGFLDQLRPNPLASRNHYESKLYFHINQLKSSKNAQAKLWLLRWGVVLQNSAHIVWELRGWHTRSPLLSAQRDRCFQILHTIISERGVRSSQLDTVLDELRAQSTELSHRKEPDAIRLAGILWRLSCSLAQLGYSVPPQPSK</sequence>
<feature type="transmembrane region" description="Helical" evidence="1">
    <location>
        <begin position="72"/>
        <end position="88"/>
    </location>
</feature>
<dbReference type="GO" id="GO:0005886">
    <property type="term" value="C:plasma membrane"/>
    <property type="evidence" value="ECO:0007669"/>
    <property type="project" value="InterPro"/>
</dbReference>
<dbReference type="InterPro" id="IPR006726">
    <property type="entry name" value="PHBA_efflux_AaeB/fusaric-R"/>
</dbReference>
<dbReference type="GO" id="GO:0022857">
    <property type="term" value="F:transmembrane transporter activity"/>
    <property type="evidence" value="ECO:0007669"/>
    <property type="project" value="InterPro"/>
</dbReference>
<keyword evidence="1" id="KW-1133">Transmembrane helix</keyword>
<reference evidence="3" key="1">
    <citation type="submission" date="2016-10" db="EMBL/GenBank/DDBJ databases">
        <authorList>
            <person name="Varghese N."/>
            <person name="Submissions S."/>
        </authorList>
    </citation>
    <scope>NUCLEOTIDE SEQUENCE [LARGE SCALE GENOMIC DNA]</scope>
    <source>
        <strain evidence="3">8N4</strain>
    </source>
</reference>
<organism evidence="2 3">
    <name type="scientific">Rosenbergiella nectarea</name>
    <dbReference type="NCBI Taxonomy" id="988801"/>
    <lineage>
        <taxon>Bacteria</taxon>
        <taxon>Pseudomonadati</taxon>
        <taxon>Pseudomonadota</taxon>
        <taxon>Gammaproteobacteria</taxon>
        <taxon>Enterobacterales</taxon>
        <taxon>Erwiniaceae</taxon>
        <taxon>Rosenbergiella</taxon>
    </lineage>
</organism>
<accession>A0A1H9GDP8</accession>
<dbReference type="AlphaFoldDB" id="A0A1H9GDP8"/>
<dbReference type="OrthoDB" id="9807111at2"/>
<dbReference type="RefSeq" id="WP_092673884.1">
    <property type="nucleotide sequence ID" value="NZ_FOGC01000003.1"/>
</dbReference>
<evidence type="ECO:0000313" key="2">
    <source>
        <dbReference type="EMBL" id="SEQ48143.1"/>
    </source>
</evidence>
<feature type="transmembrane region" description="Helical" evidence="1">
    <location>
        <begin position="466"/>
        <end position="484"/>
    </location>
</feature>
<keyword evidence="1" id="KW-0472">Membrane</keyword>